<reference evidence="6" key="1">
    <citation type="journal article" date="2014" name="Int. J. Syst. Evol. Microbiol.">
        <title>Complete genome sequence of Corynebacterium casei LMG S-19264T (=DSM 44701T), isolated from a smear-ripened cheese.</title>
        <authorList>
            <consortium name="US DOE Joint Genome Institute (JGI-PGF)"/>
            <person name="Walter F."/>
            <person name="Albersmeier A."/>
            <person name="Kalinowski J."/>
            <person name="Ruckert C."/>
        </authorList>
    </citation>
    <scope>NUCLEOTIDE SEQUENCE</scope>
    <source>
        <strain evidence="6">KCTC 42651</strain>
    </source>
</reference>
<dbReference type="InterPro" id="IPR036390">
    <property type="entry name" value="WH_DNA-bd_sf"/>
</dbReference>
<dbReference type="PROSITE" id="PS50931">
    <property type="entry name" value="HTH_LYSR"/>
    <property type="match status" value="1"/>
</dbReference>
<dbReference type="SUPFAM" id="SSF53850">
    <property type="entry name" value="Periplasmic binding protein-like II"/>
    <property type="match status" value="1"/>
</dbReference>
<comment type="similarity">
    <text evidence="1">Belongs to the LysR transcriptional regulatory family.</text>
</comment>
<dbReference type="PRINTS" id="PR00039">
    <property type="entry name" value="HTHLYSR"/>
</dbReference>
<evidence type="ECO:0000256" key="4">
    <source>
        <dbReference type="ARBA" id="ARBA00023163"/>
    </source>
</evidence>
<dbReference type="GO" id="GO:0043565">
    <property type="term" value="F:sequence-specific DNA binding"/>
    <property type="evidence" value="ECO:0007669"/>
    <property type="project" value="TreeGrafter"/>
</dbReference>
<protein>
    <submittedName>
        <fullName evidence="6">LysR family transcriptional regulator</fullName>
    </submittedName>
</protein>
<evidence type="ECO:0000256" key="1">
    <source>
        <dbReference type="ARBA" id="ARBA00009437"/>
    </source>
</evidence>
<name>A0A918XTF3_9PROT</name>
<dbReference type="FunFam" id="1.10.10.10:FF:000001">
    <property type="entry name" value="LysR family transcriptional regulator"/>
    <property type="match status" value="1"/>
</dbReference>
<dbReference type="SUPFAM" id="SSF46785">
    <property type="entry name" value="Winged helix' DNA-binding domain"/>
    <property type="match status" value="1"/>
</dbReference>
<comment type="caution">
    <text evidence="6">The sequence shown here is derived from an EMBL/GenBank/DDBJ whole genome shotgun (WGS) entry which is preliminary data.</text>
</comment>
<dbReference type="PANTHER" id="PTHR30537:SF5">
    <property type="entry name" value="HTH-TYPE TRANSCRIPTIONAL ACTIVATOR TTDR-RELATED"/>
    <property type="match status" value="1"/>
</dbReference>
<evidence type="ECO:0000313" key="6">
    <source>
        <dbReference type="EMBL" id="GHD52085.1"/>
    </source>
</evidence>
<sequence>MDRLDGIRVFVAVAEAGGFAAAARSLRMSPPAVTRAVAALEERIGARLLHRTTRTVRLTEAGARYLADAKRILAELDEAEATAAGAHAEPRGLLTVTAPLLFGRMHVAPVVLDFLARYPEVSARTLFADRVVDLLDEGVDVAVRIAELPDSTLSAVRVGQVRRVVCAAPGYLAGRGAPSVPRDLESHDCIGFQAGATPAPWLFPGRSGDGIETVRPPMRLLVNNADVAVAVAVAGRGVTRVLSYQAAEAVREGRLVVLLAEHEPPPIPVHLVHLEGRRAAARVRAFVEFAAERLRAVLGAI</sequence>
<accession>A0A918XTF3</accession>
<reference evidence="6" key="2">
    <citation type="submission" date="2020-09" db="EMBL/GenBank/DDBJ databases">
        <authorList>
            <person name="Sun Q."/>
            <person name="Kim S."/>
        </authorList>
    </citation>
    <scope>NUCLEOTIDE SEQUENCE</scope>
    <source>
        <strain evidence="6">KCTC 42651</strain>
    </source>
</reference>
<dbReference type="InterPro" id="IPR036388">
    <property type="entry name" value="WH-like_DNA-bd_sf"/>
</dbReference>
<evidence type="ECO:0000259" key="5">
    <source>
        <dbReference type="PROSITE" id="PS50931"/>
    </source>
</evidence>
<proteinExistence type="inferred from homology"/>
<dbReference type="PANTHER" id="PTHR30537">
    <property type="entry name" value="HTH-TYPE TRANSCRIPTIONAL REGULATOR"/>
    <property type="match status" value="1"/>
</dbReference>
<keyword evidence="3" id="KW-0238">DNA-binding</keyword>
<keyword evidence="7" id="KW-1185">Reference proteome</keyword>
<dbReference type="Proteomes" id="UP000630353">
    <property type="component" value="Unassembled WGS sequence"/>
</dbReference>
<gene>
    <name evidence="6" type="ORF">GCM10017083_27280</name>
</gene>
<dbReference type="Gene3D" id="1.10.10.10">
    <property type="entry name" value="Winged helix-like DNA-binding domain superfamily/Winged helix DNA-binding domain"/>
    <property type="match status" value="1"/>
</dbReference>
<keyword evidence="2" id="KW-0805">Transcription regulation</keyword>
<keyword evidence="4" id="KW-0804">Transcription</keyword>
<dbReference type="InterPro" id="IPR000847">
    <property type="entry name" value="LysR_HTH_N"/>
</dbReference>
<evidence type="ECO:0000313" key="7">
    <source>
        <dbReference type="Proteomes" id="UP000630353"/>
    </source>
</evidence>
<dbReference type="EMBL" id="BMZS01000005">
    <property type="protein sequence ID" value="GHD52085.1"/>
    <property type="molecule type" value="Genomic_DNA"/>
</dbReference>
<dbReference type="Pfam" id="PF00126">
    <property type="entry name" value="HTH_1"/>
    <property type="match status" value="1"/>
</dbReference>
<dbReference type="InterPro" id="IPR058163">
    <property type="entry name" value="LysR-type_TF_proteobact-type"/>
</dbReference>
<dbReference type="RefSeq" id="WP_189990426.1">
    <property type="nucleotide sequence ID" value="NZ_BMZS01000005.1"/>
</dbReference>
<dbReference type="AlphaFoldDB" id="A0A918XTF3"/>
<dbReference type="InterPro" id="IPR005119">
    <property type="entry name" value="LysR_subst-bd"/>
</dbReference>
<dbReference type="GO" id="GO:0003700">
    <property type="term" value="F:DNA-binding transcription factor activity"/>
    <property type="evidence" value="ECO:0007669"/>
    <property type="project" value="InterPro"/>
</dbReference>
<dbReference type="Pfam" id="PF03466">
    <property type="entry name" value="LysR_substrate"/>
    <property type="match status" value="1"/>
</dbReference>
<evidence type="ECO:0000256" key="2">
    <source>
        <dbReference type="ARBA" id="ARBA00023015"/>
    </source>
</evidence>
<feature type="domain" description="HTH lysR-type" evidence="5">
    <location>
        <begin position="1"/>
        <end position="59"/>
    </location>
</feature>
<evidence type="ECO:0000256" key="3">
    <source>
        <dbReference type="ARBA" id="ARBA00023125"/>
    </source>
</evidence>
<dbReference type="Gene3D" id="3.40.190.290">
    <property type="match status" value="1"/>
</dbReference>
<organism evidence="6 7">
    <name type="scientific">Thalassobaculum fulvum</name>
    <dbReference type="NCBI Taxonomy" id="1633335"/>
    <lineage>
        <taxon>Bacteria</taxon>
        <taxon>Pseudomonadati</taxon>
        <taxon>Pseudomonadota</taxon>
        <taxon>Alphaproteobacteria</taxon>
        <taxon>Rhodospirillales</taxon>
        <taxon>Thalassobaculaceae</taxon>
        <taxon>Thalassobaculum</taxon>
    </lineage>
</organism>
<dbReference type="GO" id="GO:0006351">
    <property type="term" value="P:DNA-templated transcription"/>
    <property type="evidence" value="ECO:0007669"/>
    <property type="project" value="TreeGrafter"/>
</dbReference>